<dbReference type="AlphaFoldDB" id="A0A1I8JUI1"/>
<feature type="region of interest" description="Disordered" evidence="1">
    <location>
        <begin position="51"/>
        <end position="84"/>
    </location>
</feature>
<sequence length="84" mass="9149">MLSWKRYLFVVLAVMLLVQLDTAASSPFNDLQPTGRPATTGQTLKNILQRAIGDNSSDESKASSGSSEEGFRHLRRKTSPSPAN</sequence>
<dbReference type="GeneID" id="128924183"/>
<evidence type="ECO:0000313" key="3">
    <source>
        <dbReference type="EnsemblMetazoa" id="AFUN016135-PA"/>
    </source>
</evidence>
<evidence type="ECO:0000256" key="2">
    <source>
        <dbReference type="SAM" id="SignalP"/>
    </source>
</evidence>
<feature type="chain" id="PRO_5009322122" evidence="2">
    <location>
        <begin position="24"/>
        <end position="84"/>
    </location>
</feature>
<organism evidence="3">
    <name type="scientific">Anopheles funestus</name>
    <name type="common">African malaria mosquito</name>
    <dbReference type="NCBI Taxonomy" id="62324"/>
    <lineage>
        <taxon>Eukaryota</taxon>
        <taxon>Metazoa</taxon>
        <taxon>Ecdysozoa</taxon>
        <taxon>Arthropoda</taxon>
        <taxon>Hexapoda</taxon>
        <taxon>Insecta</taxon>
        <taxon>Pterygota</taxon>
        <taxon>Neoptera</taxon>
        <taxon>Endopterygota</taxon>
        <taxon>Diptera</taxon>
        <taxon>Nematocera</taxon>
        <taxon>Culicoidea</taxon>
        <taxon>Culicidae</taxon>
        <taxon>Anophelinae</taxon>
        <taxon>Anopheles</taxon>
    </lineage>
</organism>
<reference evidence="3" key="1">
    <citation type="submission" date="2020-05" db="UniProtKB">
        <authorList>
            <consortium name="EnsemblMetazoa"/>
        </authorList>
    </citation>
    <scope>IDENTIFICATION</scope>
    <source>
        <strain evidence="3">FUMOZ</strain>
    </source>
</reference>
<evidence type="ECO:0000256" key="1">
    <source>
        <dbReference type="SAM" id="MobiDB-lite"/>
    </source>
</evidence>
<protein>
    <submittedName>
        <fullName evidence="3">Uncharacterized protein</fullName>
    </submittedName>
</protein>
<name>A0A1I8JUI1_ANOFN</name>
<proteinExistence type="predicted"/>
<dbReference type="VEuPathDB" id="VectorBase:AFUN016135"/>
<accession>A0A1I8JUI1</accession>
<dbReference type="RefSeq" id="NP_001405075.1">
    <property type="nucleotide sequence ID" value="NM_001418146.1"/>
</dbReference>
<feature type="signal peptide" evidence="2">
    <location>
        <begin position="1"/>
        <end position="23"/>
    </location>
</feature>
<dbReference type="EnsemblMetazoa" id="AFUN016135-RA">
    <property type="protein sequence ID" value="AFUN016135-PA"/>
    <property type="gene ID" value="AFUN016135"/>
</dbReference>
<keyword evidence="2" id="KW-0732">Signal</keyword>